<dbReference type="PROSITE" id="PS51005">
    <property type="entry name" value="NAC"/>
    <property type="match status" value="1"/>
</dbReference>
<evidence type="ECO:0000256" key="3">
    <source>
        <dbReference type="ARBA" id="ARBA00023163"/>
    </source>
</evidence>
<reference evidence="7" key="1">
    <citation type="journal article" date="2025" name="Foods">
        <title>Unveiling the Microbial Signatures of Arabica Coffee Cherries: Insights into Ripeness Specific Diversity, Functional Traits, and Implications for Quality and Safety.</title>
        <authorList>
            <consortium name="RefSeq"/>
            <person name="Tenea G.N."/>
            <person name="Cifuentes V."/>
            <person name="Reyes P."/>
            <person name="Cevallos-Vallejos M."/>
        </authorList>
    </citation>
    <scope>NUCLEOTIDE SEQUENCE [LARGE SCALE GENOMIC DNA]</scope>
</reference>
<dbReference type="Pfam" id="PF02365">
    <property type="entry name" value="NAM"/>
    <property type="match status" value="1"/>
</dbReference>
<dbReference type="PANTHER" id="PTHR31719">
    <property type="entry name" value="NAC TRANSCRIPTION FACTOR 56"/>
    <property type="match status" value="1"/>
</dbReference>
<keyword evidence="2" id="KW-0238">DNA-binding</keyword>
<dbReference type="InterPro" id="IPR003441">
    <property type="entry name" value="NAC-dom"/>
</dbReference>
<evidence type="ECO:0000256" key="2">
    <source>
        <dbReference type="ARBA" id="ARBA00023125"/>
    </source>
</evidence>
<evidence type="ECO:0000313" key="8">
    <source>
        <dbReference type="RefSeq" id="XP_027094689.1"/>
    </source>
</evidence>
<keyword evidence="3" id="KW-0804">Transcription</keyword>
<keyword evidence="1" id="KW-0805">Transcription regulation</keyword>
<evidence type="ECO:0000256" key="5">
    <source>
        <dbReference type="SAM" id="MobiDB-lite"/>
    </source>
</evidence>
<dbReference type="PANTHER" id="PTHR31719:SF43">
    <property type="entry name" value="NAC TRANSCRIPTION FACTOR 56"/>
    <property type="match status" value="1"/>
</dbReference>
<sequence>MCPPAPDPPADMVHGADDEVIMHLDRIRQGKPLPNNVIDDTNPFQFNPSNLPTGGIWYLVGSTEKMENKFGFWREKGTALDIRTGSAISGRRTTLEFIEFQNAREQKSNWIMHEYKITETSKGKESRVMCRVLQSGGRSSNIDLRPNSRQAVSFEQGSRSPSLKHSGVDGNKLLSEADRLLEPRTREPPYMFDGDYLELDDLADPQSSSTSADNSSCSSFTLDEYFDSHALLQELEDKNNQGLRETGTSSKFSVTASVPPSEVVMLPATLGSLVCTSGRQPSVGCTAPSSVLKTQNVGERIPDHTAKKPRTEKKEEDSAGSLCPAPPLGNAGKSTSKGKEKAASVNTKRLKKYMCFMPF</sequence>
<evidence type="ECO:0000256" key="1">
    <source>
        <dbReference type="ARBA" id="ARBA00023015"/>
    </source>
</evidence>
<reference evidence="8" key="2">
    <citation type="submission" date="2025-04" db="UniProtKB">
        <authorList>
            <consortium name="RefSeq"/>
        </authorList>
    </citation>
    <scope>IDENTIFICATION</scope>
    <source>
        <tissue evidence="8 9">Leaves</tissue>
    </source>
</reference>
<proteinExistence type="predicted"/>
<keyword evidence="4" id="KW-0539">Nucleus</keyword>
<dbReference type="OrthoDB" id="1625833at2759"/>
<accession>A0A6P6UVC7</accession>
<dbReference type="AlphaFoldDB" id="A0A6P6UVC7"/>
<evidence type="ECO:0000313" key="7">
    <source>
        <dbReference type="Proteomes" id="UP001652660"/>
    </source>
</evidence>
<name>A0A6P6UVC7_COFAR</name>
<dbReference type="GO" id="GO:0006355">
    <property type="term" value="P:regulation of DNA-templated transcription"/>
    <property type="evidence" value="ECO:0007669"/>
    <property type="project" value="InterPro"/>
</dbReference>
<evidence type="ECO:0000313" key="9">
    <source>
        <dbReference type="RefSeq" id="XP_071925107.1"/>
    </source>
</evidence>
<dbReference type="Gene3D" id="2.170.150.80">
    <property type="entry name" value="NAC domain"/>
    <property type="match status" value="1"/>
</dbReference>
<dbReference type="Proteomes" id="UP001652660">
    <property type="component" value="Chromosome 10c"/>
</dbReference>
<dbReference type="GeneID" id="113714809"/>
<dbReference type="InterPro" id="IPR036093">
    <property type="entry name" value="NAC_dom_sf"/>
</dbReference>
<protein>
    <submittedName>
        <fullName evidence="8">NAC transcription factor 29-like</fullName>
    </submittedName>
</protein>
<feature type="region of interest" description="Disordered" evidence="5">
    <location>
        <begin position="300"/>
        <end position="345"/>
    </location>
</feature>
<gene>
    <name evidence="8 9" type="primary">LOC113714809</name>
</gene>
<organism evidence="7 8">
    <name type="scientific">Coffea arabica</name>
    <name type="common">Arabian coffee</name>
    <dbReference type="NCBI Taxonomy" id="13443"/>
    <lineage>
        <taxon>Eukaryota</taxon>
        <taxon>Viridiplantae</taxon>
        <taxon>Streptophyta</taxon>
        <taxon>Embryophyta</taxon>
        <taxon>Tracheophyta</taxon>
        <taxon>Spermatophyta</taxon>
        <taxon>Magnoliopsida</taxon>
        <taxon>eudicotyledons</taxon>
        <taxon>Gunneridae</taxon>
        <taxon>Pentapetalae</taxon>
        <taxon>asterids</taxon>
        <taxon>lamiids</taxon>
        <taxon>Gentianales</taxon>
        <taxon>Rubiaceae</taxon>
        <taxon>Ixoroideae</taxon>
        <taxon>Gardenieae complex</taxon>
        <taxon>Bertiereae - Coffeeae clade</taxon>
        <taxon>Coffeeae</taxon>
        <taxon>Coffea</taxon>
    </lineage>
</organism>
<dbReference type="GO" id="GO:0003677">
    <property type="term" value="F:DNA binding"/>
    <property type="evidence" value="ECO:0007669"/>
    <property type="project" value="UniProtKB-KW"/>
</dbReference>
<feature type="domain" description="NAC" evidence="6">
    <location>
        <begin position="7"/>
        <end position="135"/>
    </location>
</feature>
<evidence type="ECO:0000259" key="6">
    <source>
        <dbReference type="PROSITE" id="PS51005"/>
    </source>
</evidence>
<dbReference type="RefSeq" id="XP_027094689.1">
    <property type="nucleotide sequence ID" value="XM_027238888.1"/>
</dbReference>
<dbReference type="RefSeq" id="XP_071925107.1">
    <property type="nucleotide sequence ID" value="XM_072069006.1"/>
</dbReference>
<evidence type="ECO:0000256" key="4">
    <source>
        <dbReference type="ARBA" id="ARBA00023242"/>
    </source>
</evidence>
<dbReference type="SUPFAM" id="SSF101941">
    <property type="entry name" value="NAC domain"/>
    <property type="match status" value="1"/>
</dbReference>
<keyword evidence="7" id="KW-1185">Reference proteome</keyword>